<name>A0AAV7YCI7_9EUKA</name>
<evidence type="ECO:0000313" key="4">
    <source>
        <dbReference type="Proteomes" id="UP001146793"/>
    </source>
</evidence>
<dbReference type="GO" id="GO:0016020">
    <property type="term" value="C:membrane"/>
    <property type="evidence" value="ECO:0007669"/>
    <property type="project" value="GOC"/>
</dbReference>
<dbReference type="AlphaFoldDB" id="A0AAV7YCI7"/>
<keyword evidence="2" id="KW-1133">Transmembrane helix</keyword>
<evidence type="ECO:0000256" key="2">
    <source>
        <dbReference type="SAM" id="Phobius"/>
    </source>
</evidence>
<dbReference type="InterPro" id="IPR051706">
    <property type="entry name" value="Glycosyltransferase_domain"/>
</dbReference>
<dbReference type="GO" id="GO:0000030">
    <property type="term" value="F:mannosyltransferase activity"/>
    <property type="evidence" value="ECO:0007669"/>
    <property type="project" value="TreeGrafter"/>
</dbReference>
<dbReference type="InterPro" id="IPR029044">
    <property type="entry name" value="Nucleotide-diphossugar_trans"/>
</dbReference>
<organism evidence="3 4">
    <name type="scientific">Anaeramoeba flamelloides</name>
    <dbReference type="NCBI Taxonomy" id="1746091"/>
    <lineage>
        <taxon>Eukaryota</taxon>
        <taxon>Metamonada</taxon>
        <taxon>Anaeramoebidae</taxon>
        <taxon>Anaeramoeba</taxon>
    </lineage>
</organism>
<dbReference type="PANTHER" id="PTHR32385">
    <property type="entry name" value="MANNOSYL PHOSPHORYLINOSITOL CERAMIDE SYNTHASE"/>
    <property type="match status" value="1"/>
</dbReference>
<evidence type="ECO:0000256" key="1">
    <source>
        <dbReference type="ARBA" id="ARBA00022679"/>
    </source>
</evidence>
<protein>
    <submittedName>
        <fullName evidence="3">Mannosyl phosphorylinositol ceramide synthase</fullName>
    </submittedName>
</protein>
<sequence length="353" mass="42348">MIRNKIAPNKNIKKYLIALGIFVLILFFVLHQPQNKNQIQRIEPNRVKQNLYFNFTQQACQKHYYRQLSHLKRTEGFGNFGRDEQNLCDRWTGTTIDTTSRIPKRIFQIIKNKNDIGDRKVWIDTCRKLNPNYEYFLFDDNDLEILLHLFGTKDEIENYMNINSGVTKSDFMRIFVMYYFGGIYIDTDIKCFASFDQWISPKDDVVFGTEWYYHFQDFVRICQQTQIWVPTHQNVGGYTNWFFASRPHENIFKLFLNEFVNNLKEYKTKKIKYDVDPLFFGPHLIKRVLKDYLDENREQLENWVFLDLDNSGESKGRQCPGTLRVMKHCYAGRKKGGWRKVAKKKIQFLKNYD</sequence>
<proteinExistence type="predicted"/>
<dbReference type="Gene3D" id="3.90.550.20">
    <property type="match status" value="1"/>
</dbReference>
<evidence type="ECO:0000313" key="3">
    <source>
        <dbReference type="EMBL" id="KAJ3427546.1"/>
    </source>
</evidence>
<dbReference type="EMBL" id="JANTQA010000062">
    <property type="protein sequence ID" value="KAJ3427546.1"/>
    <property type="molecule type" value="Genomic_DNA"/>
</dbReference>
<accession>A0AAV7YCI7</accession>
<dbReference type="SUPFAM" id="SSF53448">
    <property type="entry name" value="Nucleotide-diphospho-sugar transferases"/>
    <property type="match status" value="1"/>
</dbReference>
<gene>
    <name evidence="3" type="ORF">M0812_26060</name>
</gene>
<keyword evidence="1" id="KW-0808">Transferase</keyword>
<reference evidence="3" key="1">
    <citation type="submission" date="2022-08" db="EMBL/GenBank/DDBJ databases">
        <title>Novel sulphate-reducing endosymbionts in the free-living metamonad Anaeramoeba.</title>
        <authorList>
            <person name="Jerlstrom-Hultqvist J."/>
            <person name="Cepicka I."/>
            <person name="Gallot-Lavallee L."/>
            <person name="Salas-Leiva D."/>
            <person name="Curtis B.A."/>
            <person name="Zahonova K."/>
            <person name="Pipaliya S."/>
            <person name="Dacks J."/>
            <person name="Roger A.J."/>
        </authorList>
    </citation>
    <scope>NUCLEOTIDE SEQUENCE</scope>
    <source>
        <strain evidence="3">Busselton2</strain>
    </source>
</reference>
<comment type="caution">
    <text evidence="3">The sequence shown here is derived from an EMBL/GenBank/DDBJ whole genome shotgun (WGS) entry which is preliminary data.</text>
</comment>
<keyword evidence="2" id="KW-0472">Membrane</keyword>
<dbReference type="GO" id="GO:0051999">
    <property type="term" value="P:mannosyl-inositol phosphorylceramide biosynthetic process"/>
    <property type="evidence" value="ECO:0007669"/>
    <property type="project" value="TreeGrafter"/>
</dbReference>
<dbReference type="InterPro" id="IPR007577">
    <property type="entry name" value="GlycoTrfase_DXD_sugar-bd_CS"/>
</dbReference>
<dbReference type="Proteomes" id="UP001146793">
    <property type="component" value="Unassembled WGS sequence"/>
</dbReference>
<dbReference type="PANTHER" id="PTHR32385:SF15">
    <property type="entry name" value="INOSITOL PHOSPHOCERAMIDE MANNOSYLTRANSFERASE 1"/>
    <property type="match status" value="1"/>
</dbReference>
<feature type="transmembrane region" description="Helical" evidence="2">
    <location>
        <begin position="12"/>
        <end position="30"/>
    </location>
</feature>
<dbReference type="Pfam" id="PF04488">
    <property type="entry name" value="Gly_transf_sug"/>
    <property type="match status" value="1"/>
</dbReference>
<keyword evidence="2" id="KW-0812">Transmembrane</keyword>